<name>A0ACC0A015_CATRO</name>
<proteinExistence type="predicted"/>
<keyword evidence="2" id="KW-1185">Reference proteome</keyword>
<dbReference type="Proteomes" id="UP001060085">
    <property type="component" value="Linkage Group LG07"/>
</dbReference>
<dbReference type="EMBL" id="CM044707">
    <property type="protein sequence ID" value="KAI5654235.1"/>
    <property type="molecule type" value="Genomic_DNA"/>
</dbReference>
<protein>
    <submittedName>
        <fullName evidence="1">Uncharacterized protein</fullName>
    </submittedName>
</protein>
<evidence type="ECO:0000313" key="2">
    <source>
        <dbReference type="Proteomes" id="UP001060085"/>
    </source>
</evidence>
<organism evidence="1 2">
    <name type="scientific">Catharanthus roseus</name>
    <name type="common">Madagascar periwinkle</name>
    <name type="synonym">Vinca rosea</name>
    <dbReference type="NCBI Taxonomy" id="4058"/>
    <lineage>
        <taxon>Eukaryota</taxon>
        <taxon>Viridiplantae</taxon>
        <taxon>Streptophyta</taxon>
        <taxon>Embryophyta</taxon>
        <taxon>Tracheophyta</taxon>
        <taxon>Spermatophyta</taxon>
        <taxon>Magnoliopsida</taxon>
        <taxon>eudicotyledons</taxon>
        <taxon>Gunneridae</taxon>
        <taxon>Pentapetalae</taxon>
        <taxon>asterids</taxon>
        <taxon>lamiids</taxon>
        <taxon>Gentianales</taxon>
        <taxon>Apocynaceae</taxon>
        <taxon>Rauvolfioideae</taxon>
        <taxon>Vinceae</taxon>
        <taxon>Catharanthinae</taxon>
        <taxon>Catharanthus</taxon>
    </lineage>
</organism>
<sequence>MMTGQTSMISPAVNEAEVVDMEVTVGGVDVSTRKAAAREIDVSTGEATAGEGDVPGVIEATAM</sequence>
<comment type="caution">
    <text evidence="1">The sequence shown here is derived from an EMBL/GenBank/DDBJ whole genome shotgun (WGS) entry which is preliminary data.</text>
</comment>
<gene>
    <name evidence="1" type="ORF">M9H77_31422</name>
</gene>
<evidence type="ECO:0000313" key="1">
    <source>
        <dbReference type="EMBL" id="KAI5654235.1"/>
    </source>
</evidence>
<reference evidence="2" key="1">
    <citation type="journal article" date="2023" name="Nat. Plants">
        <title>Single-cell RNA sequencing provides a high-resolution roadmap for understanding the multicellular compartmentation of specialized metabolism.</title>
        <authorList>
            <person name="Sun S."/>
            <person name="Shen X."/>
            <person name="Li Y."/>
            <person name="Li Y."/>
            <person name="Wang S."/>
            <person name="Li R."/>
            <person name="Zhang H."/>
            <person name="Shen G."/>
            <person name="Guo B."/>
            <person name="Wei J."/>
            <person name="Xu J."/>
            <person name="St-Pierre B."/>
            <person name="Chen S."/>
            <person name="Sun C."/>
        </authorList>
    </citation>
    <scope>NUCLEOTIDE SEQUENCE [LARGE SCALE GENOMIC DNA]</scope>
</reference>
<accession>A0ACC0A015</accession>